<protein>
    <submittedName>
        <fullName evidence="1">Class II aldolase</fullName>
    </submittedName>
</protein>
<proteinExistence type="predicted"/>
<organism evidence="1 2">
    <name type="scientific">Taklimakanibacter albus</name>
    <dbReference type="NCBI Taxonomy" id="2800327"/>
    <lineage>
        <taxon>Bacteria</taxon>
        <taxon>Pseudomonadati</taxon>
        <taxon>Pseudomonadota</taxon>
        <taxon>Alphaproteobacteria</taxon>
        <taxon>Hyphomicrobiales</taxon>
        <taxon>Aestuariivirgaceae</taxon>
        <taxon>Taklimakanibacter</taxon>
    </lineage>
</organism>
<keyword evidence="2" id="KW-1185">Reference proteome</keyword>
<dbReference type="Proteomes" id="UP000616151">
    <property type="component" value="Unassembled WGS sequence"/>
</dbReference>
<dbReference type="EMBL" id="JAENHL010000007">
    <property type="protein sequence ID" value="MBK1868733.1"/>
    <property type="molecule type" value="Genomic_DNA"/>
</dbReference>
<comment type="caution">
    <text evidence="1">The sequence shown here is derived from an EMBL/GenBank/DDBJ whole genome shotgun (WGS) entry which is preliminary data.</text>
</comment>
<evidence type="ECO:0000313" key="2">
    <source>
        <dbReference type="Proteomes" id="UP000616151"/>
    </source>
</evidence>
<accession>A0ACC5R8N7</accession>
<reference evidence="1" key="1">
    <citation type="submission" date="2021-01" db="EMBL/GenBank/DDBJ databases">
        <authorList>
            <person name="Sun Q."/>
        </authorList>
    </citation>
    <scope>NUCLEOTIDE SEQUENCE</scope>
    <source>
        <strain evidence="1">YIM B02566</strain>
    </source>
</reference>
<sequence length="343" mass="36548">MDEMTRLKALSAKVGANPLLVQAAGGNTSLKQAGVMWIKASGTWLQHAQERDIFVPVAMAPLLAGLERDDPACESCTDFVRTDLNALGLRPSIETTVHASLAHRVVVHVHCVETISWAVRADAEAMLAPRLARFSWAFIPYRRPGLPLAKEIRLRLKPDTDVLVLGNHGLVVAGDSVSEAEKLLREVVKALVRPARAAAPADVAALDKLTAGRPYEPARDPAIHALALDEVSLAQAGKGTLYPDHIVFLGAGIAVVQPGESPRAAAERVGLSGRPEPKLVVLPGKGVVLPRDATPSVLAMARCLADVGLRLGAQDPVRALSLEDELALVNWDAEKYRQSLPAA</sequence>
<evidence type="ECO:0000313" key="1">
    <source>
        <dbReference type="EMBL" id="MBK1868733.1"/>
    </source>
</evidence>
<gene>
    <name evidence="1" type="ORF">JHL16_20420</name>
</gene>
<name>A0ACC5R8N7_9HYPH</name>